<dbReference type="NCBIfam" id="TIGR00045">
    <property type="entry name" value="glycerate kinase"/>
    <property type="match status" value="1"/>
</dbReference>
<evidence type="ECO:0000313" key="5">
    <source>
        <dbReference type="EMBL" id="SDN29972.1"/>
    </source>
</evidence>
<dbReference type="Proteomes" id="UP000199309">
    <property type="component" value="Unassembled WGS sequence"/>
</dbReference>
<dbReference type="EMBL" id="FNHQ01000036">
    <property type="protein sequence ID" value="SDN29972.1"/>
    <property type="molecule type" value="Genomic_DNA"/>
</dbReference>
<dbReference type="AlphaFoldDB" id="A0A1H0A8B1"/>
<dbReference type="PANTHER" id="PTHR21599:SF0">
    <property type="entry name" value="GLYCERATE KINASE"/>
    <property type="match status" value="1"/>
</dbReference>
<reference evidence="5 6" key="1">
    <citation type="submission" date="2016-10" db="EMBL/GenBank/DDBJ databases">
        <authorList>
            <person name="de Groot N.N."/>
        </authorList>
    </citation>
    <scope>NUCLEOTIDE SEQUENCE [LARGE SCALE GENOMIC DNA]</scope>
    <source>
        <strain evidence="5 6">DSM 16981</strain>
    </source>
</reference>
<dbReference type="PANTHER" id="PTHR21599">
    <property type="entry name" value="GLYCERATE KINASE"/>
    <property type="match status" value="1"/>
</dbReference>
<dbReference type="STRING" id="349095.SAMN05660299_02483"/>
<dbReference type="InterPro" id="IPR004381">
    <property type="entry name" value="Glycerate_kinase"/>
</dbReference>
<keyword evidence="6" id="KW-1185">Reference proteome</keyword>
<evidence type="ECO:0000256" key="3">
    <source>
        <dbReference type="ARBA" id="ARBA00022777"/>
    </source>
</evidence>
<dbReference type="Pfam" id="PF02595">
    <property type="entry name" value="Gly_kinase"/>
    <property type="match status" value="1"/>
</dbReference>
<protein>
    <submittedName>
        <fullName evidence="5">Glycerate kinase</fullName>
    </submittedName>
</protein>
<dbReference type="Gene3D" id="3.90.1510.10">
    <property type="entry name" value="Glycerate kinase, domain 2"/>
    <property type="match status" value="1"/>
</dbReference>
<dbReference type="GO" id="GO:0031388">
    <property type="term" value="P:organic acid phosphorylation"/>
    <property type="evidence" value="ECO:0007669"/>
    <property type="project" value="UniProtKB-UniRule"/>
</dbReference>
<dbReference type="SUPFAM" id="SSF110738">
    <property type="entry name" value="Glycerate kinase I"/>
    <property type="match status" value="1"/>
</dbReference>
<dbReference type="Gene3D" id="3.40.50.10350">
    <property type="entry name" value="Glycerate kinase, domain 1"/>
    <property type="match status" value="1"/>
</dbReference>
<evidence type="ECO:0000256" key="4">
    <source>
        <dbReference type="PIRNR" id="PIRNR006078"/>
    </source>
</evidence>
<dbReference type="GO" id="GO:0008887">
    <property type="term" value="F:glycerate kinase activity"/>
    <property type="evidence" value="ECO:0007669"/>
    <property type="project" value="UniProtKB-UniRule"/>
</dbReference>
<evidence type="ECO:0000256" key="2">
    <source>
        <dbReference type="ARBA" id="ARBA00022679"/>
    </source>
</evidence>
<dbReference type="InterPro" id="IPR018197">
    <property type="entry name" value="Glycerate_kinase_RE-like"/>
</dbReference>
<keyword evidence="2 4" id="KW-0808">Transferase</keyword>
<comment type="similarity">
    <text evidence="1 4">Belongs to the glycerate kinase type-1 family.</text>
</comment>
<dbReference type="InterPro" id="IPR036129">
    <property type="entry name" value="Glycerate_kinase_sf"/>
</dbReference>
<accession>A0A1H0A8B1</accession>
<gene>
    <name evidence="5" type="ORF">SAMN05660299_02483</name>
</gene>
<dbReference type="PIRSF" id="PIRSF006078">
    <property type="entry name" value="GlxK"/>
    <property type="match status" value="1"/>
</dbReference>
<keyword evidence="3 4" id="KW-0418">Kinase</keyword>
<sequence>MKVVVAVDSLKNSLTSYEAGKAIEAGIRNAYSDTEVEVIVKPLADGGEGTVAALVEGLHGELRYAAVHGPLAGMVQCPYGFLKESKTAIIEMAGAAGIGLVPEEERNPLHTTTYGVGEVIVQAMSEGARNFIIGIGGSVTSDCGVGMLQALGFIFKDEQGQPVGLGGKAVENIVSVDVSQAVPAIKDCTFHIACDVNNPLYGTHGAAYIFGPQKGATPDMVRRLDAASRVFAEVTAKFLGTDLSQTPGAGAAGGLGFAFLAYIKGSLQSGIQIVLNSIHLAEAIQDADYVVTGEGCLDAQTAMGKAPIGVAKLAKKYGAKVIALAGCTTDDAKACNKHGIDAFFSIVDSAMSLKEAMNKDVALKNMTNTATQVFNLIRAAEH</sequence>
<evidence type="ECO:0000256" key="1">
    <source>
        <dbReference type="ARBA" id="ARBA00006284"/>
    </source>
</evidence>
<evidence type="ECO:0000313" key="6">
    <source>
        <dbReference type="Proteomes" id="UP000199309"/>
    </source>
</evidence>
<organism evidence="5 6">
    <name type="scientific">Megasphaera paucivorans</name>
    <dbReference type="NCBI Taxonomy" id="349095"/>
    <lineage>
        <taxon>Bacteria</taxon>
        <taxon>Bacillati</taxon>
        <taxon>Bacillota</taxon>
        <taxon>Negativicutes</taxon>
        <taxon>Veillonellales</taxon>
        <taxon>Veillonellaceae</taxon>
        <taxon>Megasphaera</taxon>
    </lineage>
</organism>
<name>A0A1H0A8B1_9FIRM</name>
<dbReference type="InterPro" id="IPR018193">
    <property type="entry name" value="Glyc_kinase_flavodox-like_fold"/>
</dbReference>
<dbReference type="OrthoDB" id="9774290at2"/>
<dbReference type="RefSeq" id="WP_091652459.1">
    <property type="nucleotide sequence ID" value="NZ_FNHQ01000036.1"/>
</dbReference>
<proteinExistence type="inferred from homology"/>